<accession>A0AAD7H2I2</accession>
<evidence type="ECO:0000313" key="3">
    <source>
        <dbReference type="Proteomes" id="UP001221757"/>
    </source>
</evidence>
<dbReference type="AlphaFoldDB" id="A0AAD7H2I2"/>
<keyword evidence="3" id="KW-1185">Reference proteome</keyword>
<proteinExistence type="predicted"/>
<evidence type="ECO:0000313" key="2">
    <source>
        <dbReference type="EMBL" id="KAJ7710422.1"/>
    </source>
</evidence>
<feature type="compositionally biased region" description="Polar residues" evidence="1">
    <location>
        <begin position="335"/>
        <end position="351"/>
    </location>
</feature>
<feature type="region of interest" description="Disordered" evidence="1">
    <location>
        <begin position="335"/>
        <end position="358"/>
    </location>
</feature>
<feature type="compositionally biased region" description="Basic residues" evidence="1">
    <location>
        <begin position="270"/>
        <end position="285"/>
    </location>
</feature>
<gene>
    <name evidence="2" type="ORF">B0H17DRAFT_1123571</name>
</gene>
<dbReference type="Proteomes" id="UP001221757">
    <property type="component" value="Unassembled WGS sequence"/>
</dbReference>
<feature type="region of interest" description="Disordered" evidence="1">
    <location>
        <begin position="267"/>
        <end position="306"/>
    </location>
</feature>
<dbReference type="EMBL" id="JARKIE010000001">
    <property type="protein sequence ID" value="KAJ7710422.1"/>
    <property type="molecule type" value="Genomic_DNA"/>
</dbReference>
<sequence>MKLQLSVAYIVVDKICSGIFQLGVLEEGVSEGTAETTAIIERVNLRFHGYWVQVNGERGDPPMGSGDTRVLVVNRGSALPDLYAVRQYKVGGGIYESEGRRERVCDSIARGEDVARALQRAVRARESASERWVALKDAEAVLARSVALLECVKAQRSRGVVRKSILGGNASRKRLVRGWAVTGNRPEPTRSAGGHEFAQSRRLTALIAAATRGRGDRDDQVPHMDRVRVQETAYSPEGDGKGSSVELAVGELRIREVEWQTGENGSRVLLKQRKSGRRSERRRPQRVLESNTERRGPTTKGASFPSRFDSTASLLWEDSVAVADQIDQSVYGQYSRRQTGYQSKHGSQSDPASEAFGR</sequence>
<protein>
    <submittedName>
        <fullName evidence="2">Uncharacterized protein</fullName>
    </submittedName>
</protein>
<evidence type="ECO:0000256" key="1">
    <source>
        <dbReference type="SAM" id="MobiDB-lite"/>
    </source>
</evidence>
<name>A0AAD7H2I2_MYCRO</name>
<comment type="caution">
    <text evidence="2">The sequence shown here is derived from an EMBL/GenBank/DDBJ whole genome shotgun (WGS) entry which is preliminary data.</text>
</comment>
<organism evidence="2 3">
    <name type="scientific">Mycena rosella</name>
    <name type="common">Pink bonnet</name>
    <name type="synonym">Agaricus rosellus</name>
    <dbReference type="NCBI Taxonomy" id="1033263"/>
    <lineage>
        <taxon>Eukaryota</taxon>
        <taxon>Fungi</taxon>
        <taxon>Dikarya</taxon>
        <taxon>Basidiomycota</taxon>
        <taxon>Agaricomycotina</taxon>
        <taxon>Agaricomycetes</taxon>
        <taxon>Agaricomycetidae</taxon>
        <taxon>Agaricales</taxon>
        <taxon>Marasmiineae</taxon>
        <taxon>Mycenaceae</taxon>
        <taxon>Mycena</taxon>
    </lineage>
</organism>
<reference evidence="2" key="1">
    <citation type="submission" date="2023-03" db="EMBL/GenBank/DDBJ databases">
        <title>Massive genome expansion in bonnet fungi (Mycena s.s.) driven by repeated elements and novel gene families across ecological guilds.</title>
        <authorList>
            <consortium name="Lawrence Berkeley National Laboratory"/>
            <person name="Harder C.B."/>
            <person name="Miyauchi S."/>
            <person name="Viragh M."/>
            <person name="Kuo A."/>
            <person name="Thoen E."/>
            <person name="Andreopoulos B."/>
            <person name="Lu D."/>
            <person name="Skrede I."/>
            <person name="Drula E."/>
            <person name="Henrissat B."/>
            <person name="Morin E."/>
            <person name="Kohler A."/>
            <person name="Barry K."/>
            <person name="LaButti K."/>
            <person name="Morin E."/>
            <person name="Salamov A."/>
            <person name="Lipzen A."/>
            <person name="Mereny Z."/>
            <person name="Hegedus B."/>
            <person name="Baldrian P."/>
            <person name="Stursova M."/>
            <person name="Weitz H."/>
            <person name="Taylor A."/>
            <person name="Grigoriev I.V."/>
            <person name="Nagy L.G."/>
            <person name="Martin F."/>
            <person name="Kauserud H."/>
        </authorList>
    </citation>
    <scope>NUCLEOTIDE SEQUENCE</scope>
    <source>
        <strain evidence="2">CBHHK067</strain>
    </source>
</reference>